<reference evidence="7 8" key="1">
    <citation type="submission" date="2018-02" db="EMBL/GenBank/DDBJ databases">
        <title>Solimicrobium silvestre gen. nov., sp. nov., isolated from alpine forest soil.</title>
        <authorList>
            <person name="Margesin R."/>
            <person name="Albuquerque L."/>
            <person name="Zhang D.-C."/>
            <person name="Froufe H.J.C."/>
            <person name="Severino R."/>
            <person name="Roxo I."/>
            <person name="Egas C."/>
            <person name="Da Costa M.S."/>
        </authorList>
    </citation>
    <scope>NUCLEOTIDE SEQUENCE [LARGE SCALE GENOMIC DNA]</scope>
    <source>
        <strain evidence="7 8">S20-91</strain>
    </source>
</reference>
<dbReference type="SMART" id="SM00382">
    <property type="entry name" value="AAA"/>
    <property type="match status" value="1"/>
</dbReference>
<dbReference type="Pfam" id="PF00005">
    <property type="entry name" value="ABC_tran"/>
    <property type="match status" value="1"/>
</dbReference>
<dbReference type="Pfam" id="PF09821">
    <property type="entry name" value="AAA_assoc_C"/>
    <property type="match status" value="1"/>
</dbReference>
<proteinExistence type="inferred from homology"/>
<gene>
    <name evidence="7" type="ORF">S2091_2216</name>
</gene>
<dbReference type="AlphaFoldDB" id="A0A2S9GZJ9"/>
<name>A0A2S9GZJ9_9BURK</name>
<dbReference type="InterPro" id="IPR003593">
    <property type="entry name" value="AAA+_ATPase"/>
</dbReference>
<dbReference type="GO" id="GO:0005524">
    <property type="term" value="F:ATP binding"/>
    <property type="evidence" value="ECO:0007669"/>
    <property type="project" value="UniProtKB-KW"/>
</dbReference>
<comment type="similarity">
    <text evidence="1">Belongs to the ABC transporter superfamily.</text>
</comment>
<dbReference type="RefSeq" id="WP_105531864.1">
    <property type="nucleotide sequence ID" value="NZ_PUGF01000009.1"/>
</dbReference>
<dbReference type="PANTHER" id="PTHR42788">
    <property type="entry name" value="TAURINE IMPORT ATP-BINDING PROTEIN-RELATED"/>
    <property type="match status" value="1"/>
</dbReference>
<evidence type="ECO:0000256" key="2">
    <source>
        <dbReference type="ARBA" id="ARBA00022448"/>
    </source>
</evidence>
<evidence type="ECO:0000313" key="8">
    <source>
        <dbReference type="Proteomes" id="UP000237839"/>
    </source>
</evidence>
<evidence type="ECO:0000256" key="5">
    <source>
        <dbReference type="ARBA" id="ARBA00022840"/>
    </source>
</evidence>
<protein>
    <submittedName>
        <fullName evidence="7">ABC nitrate/sulfonate/bicarbonate family transporter, ATPase subunit</fullName>
    </submittedName>
</protein>
<evidence type="ECO:0000256" key="1">
    <source>
        <dbReference type="ARBA" id="ARBA00005417"/>
    </source>
</evidence>
<comment type="caution">
    <text evidence="7">The sequence shown here is derived from an EMBL/GenBank/DDBJ whole genome shotgun (WGS) entry which is preliminary data.</text>
</comment>
<keyword evidence="5" id="KW-0067">ATP-binding</keyword>
<dbReference type="OrthoDB" id="9783039at2"/>
<keyword evidence="3" id="KW-0472">Membrane</keyword>
<dbReference type="CDD" id="cd03293">
    <property type="entry name" value="ABC_NrtD_SsuB_transporters"/>
    <property type="match status" value="1"/>
</dbReference>
<feature type="domain" description="ABC transporter" evidence="6">
    <location>
        <begin position="18"/>
        <end position="255"/>
    </location>
</feature>
<dbReference type="InterPro" id="IPR027417">
    <property type="entry name" value="P-loop_NTPase"/>
</dbReference>
<sequence length="442" mass="48939">MDQSAKQPTNTPANQALINLSGVSKNFRTADGSERVVLEGVDFTLKEGEIVALLGKSGSGKSTLLRIMAGLLPADKGQVIYRGQQLFGPARGIAMVFQSFALFPWLTVQQNVELGLEAQGIPKEIRAEQAEAAIEMIGLAGFEGALPRELSGGMKQRVGIARALVMKPDVLLMDEAFSALDVLTGETLRNDMLELWESKKTPMKGILIVSHNIEEAVMMADRILIFSSDPGRVRAEIKVSLPRDRSEDSPEVRALIDEVYTQMTTTPVESDFSGQSSAQNQAFRLPEAEISQMEGLLEMLADEPFNGRADLPKLAEEAGLSDDDLFPVYEALRLIGLVHIEHGDIHLTSLGQRYCQADQAFRKHLFGQQLLENVPLAARIHHSLKQEKSGEIRKEPFLNLLEEFLSAEEAKQMLEVAVEWGRYGEMYEYNYHTGMLKLPDAE</sequence>
<dbReference type="Gene3D" id="3.40.50.300">
    <property type="entry name" value="P-loop containing nucleotide triphosphate hydrolases"/>
    <property type="match status" value="1"/>
</dbReference>
<keyword evidence="8" id="KW-1185">Reference proteome</keyword>
<dbReference type="PANTHER" id="PTHR42788:SF13">
    <property type="entry name" value="ALIPHATIC SULFONATES IMPORT ATP-BINDING PROTEIN SSUB"/>
    <property type="match status" value="1"/>
</dbReference>
<dbReference type="SUPFAM" id="SSF52540">
    <property type="entry name" value="P-loop containing nucleoside triphosphate hydrolases"/>
    <property type="match status" value="1"/>
</dbReference>
<dbReference type="EMBL" id="PUGF01000009">
    <property type="protein sequence ID" value="PRC93130.1"/>
    <property type="molecule type" value="Genomic_DNA"/>
</dbReference>
<evidence type="ECO:0000313" key="7">
    <source>
        <dbReference type="EMBL" id="PRC93130.1"/>
    </source>
</evidence>
<dbReference type="PROSITE" id="PS00211">
    <property type="entry name" value="ABC_TRANSPORTER_1"/>
    <property type="match status" value="1"/>
</dbReference>
<dbReference type="InterPro" id="IPR050166">
    <property type="entry name" value="ABC_transporter_ATP-bind"/>
</dbReference>
<keyword evidence="3" id="KW-1003">Cell membrane</keyword>
<keyword evidence="2" id="KW-0813">Transport</keyword>
<dbReference type="InterPro" id="IPR018632">
    <property type="entry name" value="AAA-associated_dom_C"/>
</dbReference>
<dbReference type="InterPro" id="IPR017871">
    <property type="entry name" value="ABC_transporter-like_CS"/>
</dbReference>
<dbReference type="InterPro" id="IPR003439">
    <property type="entry name" value="ABC_transporter-like_ATP-bd"/>
</dbReference>
<organism evidence="7 8">
    <name type="scientific">Solimicrobium silvestre</name>
    <dbReference type="NCBI Taxonomy" id="2099400"/>
    <lineage>
        <taxon>Bacteria</taxon>
        <taxon>Pseudomonadati</taxon>
        <taxon>Pseudomonadota</taxon>
        <taxon>Betaproteobacteria</taxon>
        <taxon>Burkholderiales</taxon>
        <taxon>Oxalobacteraceae</taxon>
        <taxon>Solimicrobium</taxon>
    </lineage>
</organism>
<dbReference type="PROSITE" id="PS50893">
    <property type="entry name" value="ABC_TRANSPORTER_2"/>
    <property type="match status" value="1"/>
</dbReference>
<evidence type="ECO:0000259" key="6">
    <source>
        <dbReference type="PROSITE" id="PS50893"/>
    </source>
</evidence>
<accession>A0A2S9GZJ9</accession>
<evidence type="ECO:0000256" key="3">
    <source>
        <dbReference type="ARBA" id="ARBA00022475"/>
    </source>
</evidence>
<keyword evidence="4" id="KW-0547">Nucleotide-binding</keyword>
<dbReference type="Proteomes" id="UP000237839">
    <property type="component" value="Unassembled WGS sequence"/>
</dbReference>
<evidence type="ECO:0000256" key="4">
    <source>
        <dbReference type="ARBA" id="ARBA00022741"/>
    </source>
</evidence>
<dbReference type="GO" id="GO:0016887">
    <property type="term" value="F:ATP hydrolysis activity"/>
    <property type="evidence" value="ECO:0007669"/>
    <property type="project" value="InterPro"/>
</dbReference>